<dbReference type="EMBL" id="AQHF01000034">
    <property type="protein sequence ID" value="MBE0349056.1"/>
    <property type="molecule type" value="Genomic_DNA"/>
</dbReference>
<feature type="transmembrane region" description="Helical" evidence="1">
    <location>
        <begin position="65"/>
        <end position="84"/>
    </location>
</feature>
<dbReference type="Proteomes" id="UP000660708">
    <property type="component" value="Unassembled WGS sequence"/>
</dbReference>
<keyword evidence="1" id="KW-0472">Membrane</keyword>
<gene>
    <name evidence="2" type="ORF">PPEP_b0955</name>
</gene>
<organism evidence="2 3">
    <name type="scientific">Pseudoalteromonas peptidolytica F12-50-A1</name>
    <dbReference type="NCBI Taxonomy" id="1315280"/>
    <lineage>
        <taxon>Bacteria</taxon>
        <taxon>Pseudomonadati</taxon>
        <taxon>Pseudomonadota</taxon>
        <taxon>Gammaproteobacteria</taxon>
        <taxon>Alteromonadales</taxon>
        <taxon>Pseudoalteromonadaceae</taxon>
        <taxon>Pseudoalteromonas</taxon>
    </lineage>
</organism>
<evidence type="ECO:0000256" key="1">
    <source>
        <dbReference type="SAM" id="Phobius"/>
    </source>
</evidence>
<keyword evidence="3" id="KW-1185">Reference proteome</keyword>
<accession>A0A8I0N030</accession>
<feature type="transmembrane region" description="Helical" evidence="1">
    <location>
        <begin position="6"/>
        <end position="27"/>
    </location>
</feature>
<comment type="caution">
    <text evidence="2">The sequence shown here is derived from an EMBL/GenBank/DDBJ whole genome shotgun (WGS) entry which is preliminary data.</text>
</comment>
<proteinExistence type="predicted"/>
<keyword evidence="1" id="KW-0812">Transmembrane</keyword>
<keyword evidence="1" id="KW-1133">Transmembrane helix</keyword>
<evidence type="ECO:0000313" key="3">
    <source>
        <dbReference type="Proteomes" id="UP000660708"/>
    </source>
</evidence>
<name>A0A8I0N030_9GAMM</name>
<evidence type="ECO:0000313" key="2">
    <source>
        <dbReference type="EMBL" id="MBE0349056.1"/>
    </source>
</evidence>
<feature type="transmembrane region" description="Helical" evidence="1">
    <location>
        <begin position="39"/>
        <end position="59"/>
    </location>
</feature>
<dbReference type="AlphaFoldDB" id="A0A8I0N030"/>
<protein>
    <submittedName>
        <fullName evidence="2">Uncharacterized protein</fullName>
    </submittedName>
</protein>
<sequence length="89" mass="9789">MVHAASGLLFPLLILFALSLPIILFWVFKGDGNRGKRGLIGFAQIAVLTIATLMCFSGANMVQQVGFTIAFIILVIMLLTPMVFKNRNY</sequence>
<reference evidence="2 3" key="1">
    <citation type="submission" date="2015-06" db="EMBL/GenBank/DDBJ databases">
        <title>Genome sequence of Pseudoalteromonas peptidolytica.</title>
        <authorList>
            <person name="Xie B.-B."/>
            <person name="Rong J.-C."/>
            <person name="Qin Q.-L."/>
            <person name="Zhang Y.-Z."/>
        </authorList>
    </citation>
    <scope>NUCLEOTIDE SEQUENCE [LARGE SCALE GENOMIC DNA]</scope>
    <source>
        <strain evidence="2 3">F12-50-A1</strain>
    </source>
</reference>